<reference evidence="1" key="1">
    <citation type="submission" date="2023-07" db="EMBL/GenBank/DDBJ databases">
        <title>Genome sequencing of multiple Borrelia sensu lato isolates.</title>
        <authorList>
            <person name="Mongodin E.F."/>
            <person name="Rudenko N."/>
            <person name="Fraser C.M."/>
            <person name="Schutzer S."/>
            <person name="Luft B."/>
            <person name="Morgan R."/>
            <person name="Chastens S."/>
            <person name="Qiu W."/>
        </authorList>
    </citation>
    <scope>NUCLEOTIDE SEQUENCE [LARGE SCALE GENOMIC DNA]</scope>
    <source>
        <strain evidence="1">PotiB3</strain>
    </source>
</reference>
<dbReference type="InterPro" id="IPR018708">
    <property type="entry name" value="DUF2225"/>
</dbReference>
<organism evidence="1 2">
    <name type="scientific">Borreliella lusitaniae</name>
    <dbReference type="NCBI Taxonomy" id="100177"/>
    <lineage>
        <taxon>Bacteria</taxon>
        <taxon>Pseudomonadati</taxon>
        <taxon>Spirochaetota</taxon>
        <taxon>Spirochaetia</taxon>
        <taxon>Spirochaetales</taxon>
        <taxon>Borreliaceae</taxon>
        <taxon>Borreliella</taxon>
    </lineage>
</organism>
<keyword evidence="2" id="KW-1185">Reference proteome</keyword>
<name>A0ABZ0CGX9_9SPIR</name>
<gene>
    <name evidence="1" type="ORF">QIA44_00055</name>
</gene>
<dbReference type="Proteomes" id="UP001301963">
    <property type="component" value="Chromosome"/>
</dbReference>
<evidence type="ECO:0000313" key="1">
    <source>
        <dbReference type="EMBL" id="WNY68254.1"/>
    </source>
</evidence>
<dbReference type="EMBL" id="CP132468">
    <property type="protein sequence ID" value="WNY68254.1"/>
    <property type="molecule type" value="Genomic_DNA"/>
</dbReference>
<dbReference type="RefSeq" id="WP_301394685.1">
    <property type="nucleotide sequence ID" value="NZ_CP124050.1"/>
</dbReference>
<proteinExistence type="predicted"/>
<dbReference type="Pfam" id="PF09986">
    <property type="entry name" value="DUF2225"/>
    <property type="match status" value="1"/>
</dbReference>
<sequence>MKKISYFTKEKIECPICSFKFQKEELLTGSSRLIAGELKIDLKREYIKNNKYGNIYPRIYSVTVCPKCYFATFPNEFNSILSISKNKKEILQNKKSERKKINAIFDDMINFSKSRTLKEGAASYILAMLCYEHLEKNYNPTLNQAKSAIRAAWIFEDLEKEEPNKNYNYLQKIFYHKAAYLYKLVIEKDKDNSEPVSASTIFGPDTDKNYGYDSVLYLSGLLEYFYGNKDNKEYRYKQLNDIKITLSKIAGMGKSSKEKPSILLDKIKEVYFKISKEMKNLK</sequence>
<evidence type="ECO:0000313" key="2">
    <source>
        <dbReference type="Proteomes" id="UP001301963"/>
    </source>
</evidence>
<accession>A0ABZ0CGX9</accession>
<protein>
    <submittedName>
        <fullName evidence="1">DUF2225 domain-containing protein</fullName>
    </submittedName>
</protein>